<keyword evidence="3" id="KW-1185">Reference proteome</keyword>
<dbReference type="SUPFAM" id="SSF53697">
    <property type="entry name" value="SIS domain"/>
    <property type="match status" value="1"/>
</dbReference>
<dbReference type="PANTHER" id="PTHR10937">
    <property type="entry name" value="GLUCOSAMINE--FRUCTOSE-6-PHOSPHATE AMINOTRANSFERASE, ISOMERIZING"/>
    <property type="match status" value="1"/>
</dbReference>
<evidence type="ECO:0000313" key="3">
    <source>
        <dbReference type="Proteomes" id="UP000822152"/>
    </source>
</evidence>
<dbReference type="Gene3D" id="3.40.50.10490">
    <property type="entry name" value="Glucose-6-phosphate isomerase like protein, domain 1"/>
    <property type="match status" value="1"/>
</dbReference>
<dbReference type="CDD" id="cd05009">
    <property type="entry name" value="SIS_GlmS_GlmD_2"/>
    <property type="match status" value="1"/>
</dbReference>
<dbReference type="Gene3D" id="1.10.10.2240">
    <property type="match status" value="1"/>
</dbReference>
<dbReference type="EMBL" id="JAAIPF010000011">
    <property type="protein sequence ID" value="NSF73438.1"/>
    <property type="molecule type" value="Genomic_DNA"/>
</dbReference>
<reference evidence="2 3" key="1">
    <citation type="journal article" date="2020" name="Cell Host Microbe">
        <title>Functional and Genomic Variation between Human-Derived Isolates of Lachnospiraceae Reveals Inter- and Intra-Species Diversity.</title>
        <authorList>
            <person name="Sorbara M.T."/>
            <person name="Littmann E.R."/>
            <person name="Fontana E."/>
            <person name="Moody T.U."/>
            <person name="Kohout C.E."/>
            <person name="Gjonbalaj M."/>
            <person name="Eaton V."/>
            <person name="Seok R."/>
            <person name="Leiner I.M."/>
            <person name="Pamer E.G."/>
        </authorList>
    </citation>
    <scope>NUCLEOTIDE SEQUENCE [LARGE SCALE GENOMIC DNA]</scope>
    <source>
        <strain evidence="2 3">MSK.20.11</strain>
    </source>
</reference>
<gene>
    <name evidence="2" type="ORF">G4952_06285</name>
</gene>
<comment type="caution">
    <text evidence="2">The sequence shown here is derived from an EMBL/GenBank/DDBJ whole genome shotgun (WGS) entry which is preliminary data.</text>
</comment>
<dbReference type="PIRSF" id="PIRSF009290">
    <property type="entry name" value="FrlB"/>
    <property type="match status" value="1"/>
</dbReference>
<dbReference type="Pfam" id="PF01380">
    <property type="entry name" value="SIS"/>
    <property type="match status" value="1"/>
</dbReference>
<dbReference type="PANTHER" id="PTHR10937:SF14">
    <property type="entry name" value="FRUCTOSELYSINE 6-PHOSPHATE DEGLYCASE"/>
    <property type="match status" value="1"/>
</dbReference>
<dbReference type="InterPro" id="IPR001347">
    <property type="entry name" value="SIS_dom"/>
</dbReference>
<name>A0ABX2GMQ2_9FIRM</name>
<organism evidence="2 3">
    <name type="scientific">Blautia wexlerae</name>
    <dbReference type="NCBI Taxonomy" id="418240"/>
    <lineage>
        <taxon>Bacteria</taxon>
        <taxon>Bacillati</taxon>
        <taxon>Bacillota</taxon>
        <taxon>Clostridia</taxon>
        <taxon>Lachnospirales</taxon>
        <taxon>Lachnospiraceae</taxon>
        <taxon>Blautia</taxon>
    </lineage>
</organism>
<protein>
    <submittedName>
        <fullName evidence="2">SIS domain-containing protein</fullName>
    </submittedName>
</protein>
<proteinExistence type="predicted"/>
<accession>A0ABX2GMQ2</accession>
<dbReference type="RefSeq" id="WP_118577618.1">
    <property type="nucleotide sequence ID" value="NZ_JAAIPF010000011.1"/>
</dbReference>
<evidence type="ECO:0000259" key="1">
    <source>
        <dbReference type="PROSITE" id="PS51464"/>
    </source>
</evidence>
<feature type="domain" description="SIS" evidence="1">
    <location>
        <begin position="8"/>
        <end position="152"/>
    </location>
</feature>
<dbReference type="PROSITE" id="PS51464">
    <property type="entry name" value="SIS"/>
    <property type="match status" value="1"/>
</dbReference>
<dbReference type="InterPro" id="IPR035490">
    <property type="entry name" value="GlmS/FrlB_SIS"/>
</dbReference>
<dbReference type="Gene3D" id="3.40.50.12570">
    <property type="match status" value="1"/>
</dbReference>
<dbReference type="InterPro" id="IPR046348">
    <property type="entry name" value="SIS_dom_sf"/>
</dbReference>
<dbReference type="InterPro" id="IPR024713">
    <property type="entry name" value="Fructosamine_deglycase_FrlB"/>
</dbReference>
<evidence type="ECO:0000313" key="2">
    <source>
        <dbReference type="EMBL" id="NSF73438.1"/>
    </source>
</evidence>
<dbReference type="Proteomes" id="UP000822152">
    <property type="component" value="Unassembled WGS sequence"/>
</dbReference>
<sequence length="326" mass="36352">MKIDYKAVVKEILDSRKENGGIHAIYFAACGGSKAGLTTADFFLKCESATIDSHVYTAKEFVLCPPKAFDENCIVVTLSASGTTPEAVAAAKAAKEKGAVSITIVGKKDSPLAEQGDYVFFNGDEPKYQYSTCSMAVALRFAVELLQQAEGYEHYDDMQHGFDILDDVIKKAREYAEPGAIRFAEEHKDDKVLHVMATGANYNVAYTTTTCILMECQWIHSNPIHSGEFFHGPFEVVDKEVPFLVLVGVGREREMDERAVDFLKKYGKRITVLDGKEFGIDILGPTVAEYLSPLVFTGVLSRYSHRLADARNHSVYVRRYMWHVPY</sequence>